<evidence type="ECO:0000313" key="8">
    <source>
        <dbReference type="Proteomes" id="UP000235145"/>
    </source>
</evidence>
<dbReference type="Pfam" id="PF00514">
    <property type="entry name" value="Arm"/>
    <property type="match status" value="1"/>
</dbReference>
<sequence length="627" mass="70415">MMEDPVETPSGHSFERYAIEKWLAEGNNGCSITKTPLKASGLRTNKTLRQSMEEWRDRNTMIFIGSMKSRILSNEEEEVIVSLGKLRVLCLERELHQEWLMMEDYLPVLVSLLSTKNFKVRSHVLVILRILATNNDDRKETIAKTHDGIKLIVCSLARKIKESKLALQFLMELSENEVARNIIGSSQGCILLLIPYLVAMILKLPLTPKNSWIITLFFLKISCKWPELIILNLYFTFFLQKLMMKKRINIGSETVQREMAETLSEVDMTDHGKLTVCESGAVESLVAMLSHVNIEMKKAAILALEKRSGVPQNGLKMIKQGAVDLLFGILFHESLSMPIVVEKVVATIMNLALSRFHFWNRKKMLFKLFSLISLNGPNVQQSILRTFLVVSQSPPGSNIRKTLRKVSFPIFCLSPLITSSIGAHLRSISSSDLFGSSTGSVMRARKPSRPIAVKLFCGLIKDGSENDETFQEHVGPKCVETLLRIITASDKVEEGVASMESTQIDRFHPHQSILETGIHDRKCFRSSLSIHLAETGIITTLVHFPDSGRSLTKRNISVSLRQFSESSSSLTRPVEPKSSLFSCCLASPELGCTVHSGICAIDSPAIEKIRRIENFRKNNHICESLVM</sequence>
<dbReference type="Proteomes" id="UP000235145">
    <property type="component" value="Unassembled WGS sequence"/>
</dbReference>
<dbReference type="GO" id="GO:0016567">
    <property type="term" value="P:protein ubiquitination"/>
    <property type="evidence" value="ECO:0007669"/>
    <property type="project" value="InterPro"/>
</dbReference>
<dbReference type="InterPro" id="IPR016024">
    <property type="entry name" value="ARM-type_fold"/>
</dbReference>
<protein>
    <recommendedName>
        <fullName evidence="3">RING-type E3 ubiquitin transferase</fullName>
        <ecNumber evidence="3">2.3.2.27</ecNumber>
    </recommendedName>
</protein>
<dbReference type="InterPro" id="IPR003613">
    <property type="entry name" value="Ubox_domain"/>
</dbReference>
<dbReference type="SMART" id="SM00504">
    <property type="entry name" value="Ubox"/>
    <property type="match status" value="1"/>
</dbReference>
<dbReference type="InterPro" id="IPR013083">
    <property type="entry name" value="Znf_RING/FYVE/PHD"/>
</dbReference>
<evidence type="ECO:0000256" key="5">
    <source>
        <dbReference type="ARBA" id="ARBA00022737"/>
    </source>
</evidence>
<dbReference type="Gene3D" id="3.30.40.10">
    <property type="entry name" value="Zinc/RING finger domain, C3HC4 (zinc finger)"/>
    <property type="match status" value="1"/>
</dbReference>
<evidence type="ECO:0000256" key="4">
    <source>
        <dbReference type="ARBA" id="ARBA00022679"/>
    </source>
</evidence>
<dbReference type="PANTHER" id="PTHR45958">
    <property type="entry name" value="RING-TYPE E3 UBIQUITIN TRANSFERASE"/>
    <property type="match status" value="1"/>
</dbReference>
<dbReference type="EC" id="2.3.2.27" evidence="3"/>
<organism evidence="7 8">
    <name type="scientific">Lactuca sativa</name>
    <name type="common">Garden lettuce</name>
    <dbReference type="NCBI Taxonomy" id="4236"/>
    <lineage>
        <taxon>Eukaryota</taxon>
        <taxon>Viridiplantae</taxon>
        <taxon>Streptophyta</taxon>
        <taxon>Embryophyta</taxon>
        <taxon>Tracheophyta</taxon>
        <taxon>Spermatophyta</taxon>
        <taxon>Magnoliopsida</taxon>
        <taxon>eudicotyledons</taxon>
        <taxon>Gunneridae</taxon>
        <taxon>Pentapetalae</taxon>
        <taxon>asterids</taxon>
        <taxon>campanulids</taxon>
        <taxon>Asterales</taxon>
        <taxon>Asteraceae</taxon>
        <taxon>Cichorioideae</taxon>
        <taxon>Cichorieae</taxon>
        <taxon>Lactucinae</taxon>
        <taxon>Lactuca</taxon>
    </lineage>
</organism>
<gene>
    <name evidence="7" type="ORF">LSAT_V11C800407780</name>
</gene>
<dbReference type="AlphaFoldDB" id="A0A9R1WVN0"/>
<dbReference type="GO" id="GO:0061630">
    <property type="term" value="F:ubiquitin protein ligase activity"/>
    <property type="evidence" value="ECO:0007669"/>
    <property type="project" value="UniProtKB-EC"/>
</dbReference>
<dbReference type="InterPro" id="IPR011989">
    <property type="entry name" value="ARM-like"/>
</dbReference>
<dbReference type="InterPro" id="IPR000225">
    <property type="entry name" value="Armadillo"/>
</dbReference>
<keyword evidence="8" id="KW-1185">Reference proteome</keyword>
<dbReference type="InterPro" id="IPR052608">
    <property type="entry name" value="U-box_domain_protein"/>
</dbReference>
<dbReference type="EMBL" id="NBSK02000008">
    <property type="protein sequence ID" value="KAJ0189049.1"/>
    <property type="molecule type" value="Genomic_DNA"/>
</dbReference>
<comment type="pathway">
    <text evidence="2">Protein modification; protein ubiquitination.</text>
</comment>
<dbReference type="Pfam" id="PF04564">
    <property type="entry name" value="U-box"/>
    <property type="match status" value="1"/>
</dbReference>
<dbReference type="Gene3D" id="1.25.10.10">
    <property type="entry name" value="Leucine-rich Repeat Variant"/>
    <property type="match status" value="2"/>
</dbReference>
<evidence type="ECO:0000256" key="1">
    <source>
        <dbReference type="ARBA" id="ARBA00000900"/>
    </source>
</evidence>
<keyword evidence="4" id="KW-0808">Transferase</keyword>
<evidence type="ECO:0000259" key="6">
    <source>
        <dbReference type="PROSITE" id="PS51698"/>
    </source>
</evidence>
<evidence type="ECO:0000256" key="2">
    <source>
        <dbReference type="ARBA" id="ARBA00004906"/>
    </source>
</evidence>
<dbReference type="SUPFAM" id="SSF48371">
    <property type="entry name" value="ARM repeat"/>
    <property type="match status" value="1"/>
</dbReference>
<dbReference type="SUPFAM" id="SSF57850">
    <property type="entry name" value="RING/U-box"/>
    <property type="match status" value="1"/>
</dbReference>
<evidence type="ECO:0000313" key="7">
    <source>
        <dbReference type="EMBL" id="KAJ0189049.1"/>
    </source>
</evidence>
<dbReference type="PANTHER" id="PTHR45958:SF8">
    <property type="entry name" value="U-BOX DOMAIN-CONTAINING PROTEIN 44-LIKE"/>
    <property type="match status" value="1"/>
</dbReference>
<proteinExistence type="predicted"/>
<evidence type="ECO:0000256" key="3">
    <source>
        <dbReference type="ARBA" id="ARBA00012483"/>
    </source>
</evidence>
<comment type="catalytic activity">
    <reaction evidence="1">
        <text>S-ubiquitinyl-[E2 ubiquitin-conjugating enzyme]-L-cysteine + [acceptor protein]-L-lysine = [E2 ubiquitin-conjugating enzyme]-L-cysteine + N(6)-ubiquitinyl-[acceptor protein]-L-lysine.</text>
        <dbReference type="EC" id="2.3.2.27"/>
    </reaction>
</comment>
<feature type="domain" description="U-box" evidence="6">
    <location>
        <begin position="1"/>
        <end position="62"/>
    </location>
</feature>
<keyword evidence="5" id="KW-0677">Repeat</keyword>
<name>A0A9R1WVN0_LACSA</name>
<dbReference type="PROSITE" id="PS51698">
    <property type="entry name" value="U_BOX"/>
    <property type="match status" value="1"/>
</dbReference>
<accession>A0A9R1WVN0</accession>
<reference evidence="7 8" key="1">
    <citation type="journal article" date="2017" name="Nat. Commun.">
        <title>Genome assembly with in vitro proximity ligation data and whole-genome triplication in lettuce.</title>
        <authorList>
            <person name="Reyes-Chin-Wo S."/>
            <person name="Wang Z."/>
            <person name="Yang X."/>
            <person name="Kozik A."/>
            <person name="Arikit S."/>
            <person name="Song C."/>
            <person name="Xia L."/>
            <person name="Froenicke L."/>
            <person name="Lavelle D.O."/>
            <person name="Truco M.J."/>
            <person name="Xia R."/>
            <person name="Zhu S."/>
            <person name="Xu C."/>
            <person name="Xu H."/>
            <person name="Xu X."/>
            <person name="Cox K."/>
            <person name="Korf I."/>
            <person name="Meyers B.C."/>
            <person name="Michelmore R.W."/>
        </authorList>
    </citation>
    <scope>NUCLEOTIDE SEQUENCE [LARGE SCALE GENOMIC DNA]</scope>
    <source>
        <strain evidence="8">cv. Salinas</strain>
        <tissue evidence="7">Seedlings</tissue>
    </source>
</reference>
<comment type="caution">
    <text evidence="7">The sequence shown here is derived from an EMBL/GenBank/DDBJ whole genome shotgun (WGS) entry which is preliminary data.</text>
</comment>